<dbReference type="PANTHER" id="PTHR40037">
    <property type="entry name" value="PHOSPHOESTERASE YJCG-RELATED"/>
    <property type="match status" value="1"/>
</dbReference>
<organism evidence="2">
    <name type="scientific">freshwater metagenome</name>
    <dbReference type="NCBI Taxonomy" id="449393"/>
    <lineage>
        <taxon>unclassified sequences</taxon>
        <taxon>metagenomes</taxon>
        <taxon>ecological metagenomes</taxon>
    </lineage>
</organism>
<dbReference type="SUPFAM" id="SSF55144">
    <property type="entry name" value="LigT-like"/>
    <property type="match status" value="1"/>
</dbReference>
<dbReference type="EMBL" id="CAFBNF010000211">
    <property type="protein sequence ID" value="CAB4955220.1"/>
    <property type="molecule type" value="Genomic_DNA"/>
</dbReference>
<gene>
    <name evidence="1" type="ORF">UFOPK3773_01641</name>
    <name evidence="2" type="ORF">UFOPK3992_00555</name>
</gene>
<dbReference type="InterPro" id="IPR009097">
    <property type="entry name" value="Cyclic_Pdiesterase"/>
</dbReference>
<dbReference type="Gene3D" id="3.90.1140.10">
    <property type="entry name" value="Cyclic phosphodiesterase"/>
    <property type="match status" value="1"/>
</dbReference>
<dbReference type="PANTHER" id="PTHR40037:SF1">
    <property type="entry name" value="PHOSPHOESTERASE SAOUHSC_00951-RELATED"/>
    <property type="match status" value="1"/>
</dbReference>
<dbReference type="InterPro" id="IPR050580">
    <property type="entry name" value="2H_phosphoesterase_YjcG-like"/>
</dbReference>
<proteinExistence type="predicted"/>
<accession>A0A6J7P473</accession>
<sequence>MLLGSRVVGVAIEVPEPWNAQLTEARARFDDPVAPRVSPHITVLAPTVVPRVNLDRVLAHLDQAAAECSPFEVRLRGTATFRPVSPVVFVAVVEGISGCEQVERAVRSGVLLRRRPFPYHPHVTVAHDVSDDILNAAYDDLDGFSARFRADSFTLSEQGVDGSWSVIANYELTGAALTVARSRRD</sequence>
<evidence type="ECO:0000313" key="2">
    <source>
        <dbReference type="EMBL" id="CAB4999718.1"/>
    </source>
</evidence>
<dbReference type="EMBL" id="CAFBOZ010000061">
    <property type="protein sequence ID" value="CAB4999718.1"/>
    <property type="molecule type" value="Genomic_DNA"/>
</dbReference>
<reference evidence="2" key="1">
    <citation type="submission" date="2020-05" db="EMBL/GenBank/DDBJ databases">
        <authorList>
            <person name="Chiriac C."/>
            <person name="Salcher M."/>
            <person name="Ghai R."/>
            <person name="Kavagutti S V."/>
        </authorList>
    </citation>
    <scope>NUCLEOTIDE SEQUENCE</scope>
</reference>
<dbReference type="Pfam" id="PF13563">
    <property type="entry name" value="2_5_RNA_ligase2"/>
    <property type="match status" value="1"/>
</dbReference>
<protein>
    <submittedName>
        <fullName evidence="2">Unannotated protein</fullName>
    </submittedName>
</protein>
<name>A0A6J7P473_9ZZZZ</name>
<dbReference type="AlphaFoldDB" id="A0A6J7P473"/>
<evidence type="ECO:0000313" key="1">
    <source>
        <dbReference type="EMBL" id="CAB4955220.1"/>
    </source>
</evidence>